<organism evidence="5 6">
    <name type="scientific">Catenulispora pinistramenti</name>
    <dbReference type="NCBI Taxonomy" id="2705254"/>
    <lineage>
        <taxon>Bacteria</taxon>
        <taxon>Bacillati</taxon>
        <taxon>Actinomycetota</taxon>
        <taxon>Actinomycetes</taxon>
        <taxon>Catenulisporales</taxon>
        <taxon>Catenulisporaceae</taxon>
        <taxon>Catenulispora</taxon>
    </lineage>
</organism>
<evidence type="ECO:0000313" key="5">
    <source>
        <dbReference type="EMBL" id="MBS2545411.1"/>
    </source>
</evidence>
<sequence length="262" mass="28662">MLSVSVWPCAQADSKAQRKGRYLPEYMAHPGKMLPAIAEHAITHYTQPGDLVVDPMAGIGTTLVEAVHADRMALGVEYEPRWADLARRNVEHATDRGAPGYAVVVQGDARDIVRLVGSDTVGKAALVLTSPPYEDSLHRHVRCGHGSSLTHRNPDESFIRFREILEGCYLLLKPGGHLAMTSRPKQCGGKFCDLPSRAWQSAIDAGFELLGRYVALLSEVRDDDLVNAADVPAHLPRHEEVHILTKPANSEVVAQRVTRIAA</sequence>
<keyword evidence="2" id="KW-0808">Transferase</keyword>
<dbReference type="InterPro" id="IPR029063">
    <property type="entry name" value="SAM-dependent_MTases_sf"/>
</dbReference>
<feature type="domain" description="DNA methylase N-4/N-6" evidence="4">
    <location>
        <begin position="6"/>
        <end position="86"/>
    </location>
</feature>
<accession>A0ABS5KJA7</accession>
<proteinExistence type="inferred from homology"/>
<evidence type="ECO:0000313" key="6">
    <source>
        <dbReference type="Proteomes" id="UP000730482"/>
    </source>
</evidence>
<evidence type="ECO:0000256" key="2">
    <source>
        <dbReference type="ARBA" id="ARBA00022679"/>
    </source>
</evidence>
<dbReference type="InterPro" id="IPR001091">
    <property type="entry name" value="RM_Methyltransferase"/>
</dbReference>
<comment type="similarity">
    <text evidence="3">Belongs to the N(4)/N(6)-methyltransferase family.</text>
</comment>
<reference evidence="5 6" key="1">
    <citation type="submission" date="2020-02" db="EMBL/GenBank/DDBJ databases">
        <title>Acidophilic actinobacteria isolated from forest soil.</title>
        <authorList>
            <person name="Golinska P."/>
        </authorList>
    </citation>
    <scope>NUCLEOTIDE SEQUENCE [LARGE SCALE GENOMIC DNA]</scope>
    <source>
        <strain evidence="5 6">NL8</strain>
    </source>
</reference>
<dbReference type="EC" id="2.1.1.-" evidence="3"/>
<keyword evidence="6" id="KW-1185">Reference proteome</keyword>
<evidence type="ECO:0000259" key="4">
    <source>
        <dbReference type="Pfam" id="PF01555"/>
    </source>
</evidence>
<dbReference type="Gene3D" id="3.40.50.150">
    <property type="entry name" value="Vaccinia Virus protein VP39"/>
    <property type="match status" value="2"/>
</dbReference>
<dbReference type="Proteomes" id="UP000730482">
    <property type="component" value="Unassembled WGS sequence"/>
</dbReference>
<gene>
    <name evidence="5" type="ORF">KGQ19_00865</name>
</gene>
<evidence type="ECO:0000256" key="1">
    <source>
        <dbReference type="ARBA" id="ARBA00022603"/>
    </source>
</evidence>
<protein>
    <recommendedName>
        <fullName evidence="3">Methyltransferase</fullName>
        <ecNumber evidence="3">2.1.1.-</ecNumber>
    </recommendedName>
</protein>
<dbReference type="InterPro" id="IPR002941">
    <property type="entry name" value="DNA_methylase_N4/N6"/>
</dbReference>
<comment type="caution">
    <text evidence="5">The sequence shown here is derived from an EMBL/GenBank/DDBJ whole genome shotgun (WGS) entry which is preliminary data.</text>
</comment>
<dbReference type="Pfam" id="PF01555">
    <property type="entry name" value="N6_N4_Mtase"/>
    <property type="match status" value="1"/>
</dbReference>
<dbReference type="EMBL" id="JAAFYZ010000002">
    <property type="protein sequence ID" value="MBS2545411.1"/>
    <property type="molecule type" value="Genomic_DNA"/>
</dbReference>
<name>A0ABS5KJA7_9ACTN</name>
<dbReference type="CDD" id="cd02440">
    <property type="entry name" value="AdoMet_MTases"/>
    <property type="match status" value="1"/>
</dbReference>
<evidence type="ECO:0000256" key="3">
    <source>
        <dbReference type="RuleBase" id="RU362026"/>
    </source>
</evidence>
<dbReference type="PRINTS" id="PR00508">
    <property type="entry name" value="S21N4MTFRASE"/>
</dbReference>
<keyword evidence="1" id="KW-0489">Methyltransferase</keyword>
<dbReference type="SUPFAM" id="SSF53335">
    <property type="entry name" value="S-adenosyl-L-methionine-dependent methyltransferases"/>
    <property type="match status" value="1"/>
</dbReference>